<evidence type="ECO:0000256" key="7">
    <source>
        <dbReference type="ARBA" id="ARBA00022771"/>
    </source>
</evidence>
<keyword evidence="9" id="KW-0460">Magnesium</keyword>
<evidence type="ECO:0000256" key="5">
    <source>
        <dbReference type="ARBA" id="ARBA00022705"/>
    </source>
</evidence>
<dbReference type="SUPFAM" id="SSF56731">
    <property type="entry name" value="DNA primase core"/>
    <property type="match status" value="1"/>
</dbReference>
<dbReference type="Pfam" id="PF10410">
    <property type="entry name" value="DnaB_bind"/>
    <property type="match status" value="1"/>
</dbReference>
<evidence type="ECO:0000313" key="14">
    <source>
        <dbReference type="EMBL" id="BBL05297.1"/>
    </source>
</evidence>
<evidence type="ECO:0000256" key="4">
    <source>
        <dbReference type="ARBA" id="ARBA00022695"/>
    </source>
</evidence>
<dbReference type="InterPro" id="IPR013264">
    <property type="entry name" value="DNAG_N"/>
</dbReference>
<dbReference type="PANTHER" id="PTHR30313:SF2">
    <property type="entry name" value="DNA PRIMASE"/>
    <property type="match status" value="1"/>
</dbReference>
<dbReference type="Gene3D" id="3.90.580.10">
    <property type="entry name" value="Zinc finger, CHC2-type domain"/>
    <property type="match status" value="1"/>
</dbReference>
<dbReference type="GO" id="GO:1990077">
    <property type="term" value="C:primosome complex"/>
    <property type="evidence" value="ECO:0007669"/>
    <property type="project" value="UniProtKB-KW"/>
</dbReference>
<evidence type="ECO:0000256" key="12">
    <source>
        <dbReference type="HAMAP-Rule" id="MF_00974"/>
    </source>
</evidence>
<dbReference type="GeneID" id="78343317"/>
<keyword evidence="5 12" id="KW-0235">DNA replication</keyword>
<keyword evidence="2 12" id="KW-0639">Primosome</keyword>
<dbReference type="OrthoDB" id="9803773at2"/>
<dbReference type="InterPro" id="IPR037068">
    <property type="entry name" value="DNA_primase_core_N_sf"/>
</dbReference>
<keyword evidence="10 12" id="KW-0238">DNA-binding</keyword>
<comment type="domain">
    <text evidence="12">Contains an N-terminal zinc-binding domain, a central core domain that contains the primase activity, and a C-terminal DnaB-binding domain.</text>
</comment>
<dbReference type="Pfam" id="PF08275">
    <property type="entry name" value="DNAG_N"/>
    <property type="match status" value="1"/>
</dbReference>
<keyword evidence="11 12" id="KW-0804">Transcription</keyword>
<dbReference type="SUPFAM" id="SSF57783">
    <property type="entry name" value="Zinc beta-ribbon"/>
    <property type="match status" value="1"/>
</dbReference>
<dbReference type="Pfam" id="PF01807">
    <property type="entry name" value="Zn_ribbon_DnaG"/>
    <property type="match status" value="1"/>
</dbReference>
<accession>A0A4Y1WWF7</accession>
<dbReference type="SMART" id="SM00493">
    <property type="entry name" value="TOPRIM"/>
    <property type="match status" value="1"/>
</dbReference>
<organism evidence="14 15">
    <name type="scientific">Alistipes communis</name>
    <dbReference type="NCBI Taxonomy" id="2585118"/>
    <lineage>
        <taxon>Bacteria</taxon>
        <taxon>Pseudomonadati</taxon>
        <taxon>Bacteroidota</taxon>
        <taxon>Bacteroidia</taxon>
        <taxon>Bacteroidales</taxon>
        <taxon>Rikenellaceae</taxon>
        <taxon>Alistipes</taxon>
    </lineage>
</organism>
<dbReference type="HAMAP" id="MF_00974">
    <property type="entry name" value="DNA_primase_DnaG"/>
    <property type="match status" value="1"/>
</dbReference>
<evidence type="ECO:0000256" key="8">
    <source>
        <dbReference type="ARBA" id="ARBA00022833"/>
    </source>
</evidence>
<dbReference type="InterPro" id="IPR006171">
    <property type="entry name" value="TOPRIM_dom"/>
</dbReference>
<sequence>MGLIDRATVDRIYAAADIVEIIGDYVTLKRKGVNYQACCPFHNEKTPSFVVSPSKGVFKCFGCGKAGNAVTFVMEHEGISYPEALKAVAKRYGIEVQERELTEEDIRRNDNRESMFALNGWAYDYFADYLRKSSEGQSVGMSYFRQKRGFTEATIQKFGLGYCSAKGDAMTSAALAAGYKEEFLLSTGLSIRRERDGHLFDRFHDRVIFPVHNISGRIVAFGGRILGTNKNVGKYQNSPESEIYSKKRELYGLYFAKKAIQQQDYAIMVEGYTDVISMHQAGVENVVSSSGTSLTTDQIRLLNRFTKNITVIYDGDSAGIHASIRGIDMILAEGMNVRVVLLPEPEDPDSFARAHTAAEVQEYIKANEVDFITFKAQLLMKDAQNDPIKRAALIGDMVQSITQIPDSIQRSVYVKECARLMDIDERVLVEEVARKRVVQTGGGREASDFIRRQQMRQRSEEQAAVPEPQVDFTKGVAAGSATQELEKELLKYLLKYGHRNFDFKEGRDVIQMNVADVILSTLDAQELHFQTEVYRKMLDTYREQRAELGEGVEVPAHLFINHPDPAVCNAAVDILTSDDNYVPSKLWKQKEVHVESVEEILAQGVPKAVILYKSNAIKKLIDEQMQRLASGQLTEEEELEATTLINTLNCEKTNISHKVQRTIL</sequence>
<dbReference type="InterPro" id="IPR036977">
    <property type="entry name" value="DNA_primase_Znf_CHC2"/>
</dbReference>
<comment type="cofactor">
    <cofactor evidence="12">
        <name>Zn(2+)</name>
        <dbReference type="ChEBI" id="CHEBI:29105"/>
    </cofactor>
    <text evidence="12">Binds 1 zinc ion per monomer.</text>
</comment>
<proteinExistence type="inferred from homology"/>
<evidence type="ECO:0000259" key="13">
    <source>
        <dbReference type="PROSITE" id="PS50880"/>
    </source>
</evidence>
<dbReference type="EC" id="2.7.7.101" evidence="12"/>
<dbReference type="AlphaFoldDB" id="A0A4Y1WWF7"/>
<keyword evidence="7 12" id="KW-0863">Zinc-finger</keyword>
<evidence type="ECO:0000313" key="15">
    <source>
        <dbReference type="Proteomes" id="UP000318946"/>
    </source>
</evidence>
<evidence type="ECO:0000256" key="2">
    <source>
        <dbReference type="ARBA" id="ARBA00022515"/>
    </source>
</evidence>
<keyword evidence="3 12" id="KW-0808">Transferase</keyword>
<dbReference type="FunFam" id="3.40.1360.10:FF:000002">
    <property type="entry name" value="DNA primase"/>
    <property type="match status" value="1"/>
</dbReference>
<dbReference type="FunFam" id="3.90.580.10:FF:000001">
    <property type="entry name" value="DNA primase"/>
    <property type="match status" value="1"/>
</dbReference>
<dbReference type="InterPro" id="IPR019475">
    <property type="entry name" value="DNA_primase_DnaB-bd"/>
</dbReference>
<dbReference type="GO" id="GO:0008270">
    <property type="term" value="F:zinc ion binding"/>
    <property type="evidence" value="ECO:0007669"/>
    <property type="project" value="UniProtKB-UniRule"/>
</dbReference>
<comment type="catalytic activity">
    <reaction evidence="12">
        <text>ssDNA + n NTP = ssDNA/pppN(pN)n-1 hybrid + (n-1) diphosphate.</text>
        <dbReference type="EC" id="2.7.7.101"/>
    </reaction>
</comment>
<dbReference type="EMBL" id="AP019735">
    <property type="protein sequence ID" value="BBL05297.1"/>
    <property type="molecule type" value="Genomic_DNA"/>
</dbReference>
<dbReference type="NCBIfam" id="TIGR01391">
    <property type="entry name" value="dnaG"/>
    <property type="match status" value="1"/>
</dbReference>
<dbReference type="RefSeq" id="WP_141413468.1">
    <property type="nucleotide sequence ID" value="NZ_AP019735.1"/>
</dbReference>
<dbReference type="PROSITE" id="PS50880">
    <property type="entry name" value="TOPRIM"/>
    <property type="match status" value="1"/>
</dbReference>
<dbReference type="InterPro" id="IPR006295">
    <property type="entry name" value="DNA_primase_DnaG"/>
</dbReference>
<dbReference type="GO" id="GO:0006269">
    <property type="term" value="P:DNA replication, synthesis of primer"/>
    <property type="evidence" value="ECO:0007669"/>
    <property type="project" value="UniProtKB-UniRule"/>
</dbReference>
<dbReference type="InterPro" id="IPR050219">
    <property type="entry name" value="DnaG_primase"/>
</dbReference>
<keyword evidence="8 12" id="KW-0862">Zinc</keyword>
<dbReference type="GO" id="GO:0003677">
    <property type="term" value="F:DNA binding"/>
    <property type="evidence" value="ECO:0007669"/>
    <property type="project" value="UniProtKB-KW"/>
</dbReference>
<evidence type="ECO:0000256" key="9">
    <source>
        <dbReference type="ARBA" id="ARBA00022842"/>
    </source>
</evidence>
<evidence type="ECO:0000256" key="6">
    <source>
        <dbReference type="ARBA" id="ARBA00022723"/>
    </source>
</evidence>
<evidence type="ECO:0000256" key="3">
    <source>
        <dbReference type="ARBA" id="ARBA00022679"/>
    </source>
</evidence>
<evidence type="ECO:0000256" key="11">
    <source>
        <dbReference type="ARBA" id="ARBA00023163"/>
    </source>
</evidence>
<dbReference type="Gene3D" id="3.90.980.10">
    <property type="entry name" value="DNA primase, catalytic core, N-terminal domain"/>
    <property type="match status" value="1"/>
</dbReference>
<comment type="subunit">
    <text evidence="12">Monomer. Interacts with DnaB.</text>
</comment>
<keyword evidence="1 12" id="KW-0240">DNA-directed RNA polymerase</keyword>
<comment type="similarity">
    <text evidence="12">Belongs to the DnaG primase family.</text>
</comment>
<protein>
    <recommendedName>
        <fullName evidence="12">DNA primase</fullName>
        <ecNumber evidence="12">2.7.7.101</ecNumber>
    </recommendedName>
</protein>
<dbReference type="InterPro" id="IPR034151">
    <property type="entry name" value="TOPRIM_DnaG_bac"/>
</dbReference>
<dbReference type="SMART" id="SM00400">
    <property type="entry name" value="ZnF_CHCC"/>
    <property type="match status" value="1"/>
</dbReference>
<gene>
    <name evidence="12 14" type="primary">dnaG</name>
    <name evidence="14" type="ORF">A5CBH24_26100</name>
</gene>
<keyword evidence="6 12" id="KW-0479">Metal-binding</keyword>
<dbReference type="CDD" id="cd03364">
    <property type="entry name" value="TOPRIM_DnaG_primases"/>
    <property type="match status" value="1"/>
</dbReference>
<comment type="function">
    <text evidence="12">RNA polymerase that catalyzes the synthesis of short RNA molecules used as primers for DNA polymerase during DNA replication.</text>
</comment>
<keyword evidence="15" id="KW-1185">Reference proteome</keyword>
<reference evidence="15" key="1">
    <citation type="submission" date="2019-06" db="EMBL/GenBank/DDBJ databases">
        <title>Alistipes onderdonkii subsp. vulgaris subsp. nov., Alistipes dispar sp. nov. and Alistipes communis sp. nov., isolated from human faeces, and creation of Alistipes onderdonkii subsp. onderdonkii subsp. nov.</title>
        <authorList>
            <person name="Sakamoto M."/>
            <person name="Ikeyama N."/>
            <person name="Ogata Y."/>
            <person name="Suda W."/>
            <person name="Iino T."/>
            <person name="Hattori M."/>
            <person name="Ohkuma M."/>
        </authorList>
    </citation>
    <scope>NUCLEOTIDE SEQUENCE [LARGE SCALE GENOMIC DNA]</scope>
    <source>
        <strain evidence="15">5CBH24</strain>
    </source>
</reference>
<dbReference type="KEGG" id="acou:A5CBH24_26100"/>
<dbReference type="PANTHER" id="PTHR30313">
    <property type="entry name" value="DNA PRIMASE"/>
    <property type="match status" value="1"/>
</dbReference>
<feature type="domain" description="Toprim" evidence="13">
    <location>
        <begin position="264"/>
        <end position="345"/>
    </location>
</feature>
<dbReference type="Pfam" id="PF13155">
    <property type="entry name" value="Toprim_2"/>
    <property type="match status" value="1"/>
</dbReference>
<name>A0A4Y1WWF7_9BACT</name>
<keyword evidence="4 12" id="KW-0548">Nucleotidyltransferase</keyword>
<dbReference type="Proteomes" id="UP000318946">
    <property type="component" value="Chromosome"/>
</dbReference>
<feature type="zinc finger region" description="CHC2-type" evidence="12">
    <location>
        <begin position="39"/>
        <end position="63"/>
    </location>
</feature>
<dbReference type="InterPro" id="IPR002694">
    <property type="entry name" value="Znf_CHC2"/>
</dbReference>
<evidence type="ECO:0000256" key="10">
    <source>
        <dbReference type="ARBA" id="ARBA00023125"/>
    </source>
</evidence>
<evidence type="ECO:0000256" key="1">
    <source>
        <dbReference type="ARBA" id="ARBA00022478"/>
    </source>
</evidence>
<dbReference type="GO" id="GO:0005737">
    <property type="term" value="C:cytoplasm"/>
    <property type="evidence" value="ECO:0007669"/>
    <property type="project" value="TreeGrafter"/>
</dbReference>
<dbReference type="InterPro" id="IPR030846">
    <property type="entry name" value="DnaG_bac"/>
</dbReference>
<dbReference type="Gene3D" id="3.40.1360.10">
    <property type="match status" value="1"/>
</dbReference>
<dbReference type="GO" id="GO:0003899">
    <property type="term" value="F:DNA-directed RNA polymerase activity"/>
    <property type="evidence" value="ECO:0007669"/>
    <property type="project" value="UniProtKB-UniRule"/>
</dbReference>
<dbReference type="GO" id="GO:0000428">
    <property type="term" value="C:DNA-directed RNA polymerase complex"/>
    <property type="evidence" value="ECO:0007669"/>
    <property type="project" value="UniProtKB-KW"/>
</dbReference>